<feature type="transmembrane region" description="Helical" evidence="6">
    <location>
        <begin position="230"/>
        <end position="250"/>
    </location>
</feature>
<feature type="transmembrane region" description="Helical" evidence="6">
    <location>
        <begin position="463"/>
        <end position="485"/>
    </location>
</feature>
<feature type="transmembrane region" description="Helical" evidence="6">
    <location>
        <begin position="99"/>
        <end position="124"/>
    </location>
</feature>
<dbReference type="AlphaFoldDB" id="A0A4Q7YXI7"/>
<feature type="transmembrane region" description="Helical" evidence="6">
    <location>
        <begin position="344"/>
        <end position="360"/>
    </location>
</feature>
<keyword evidence="8" id="KW-1185">Reference proteome</keyword>
<reference evidence="7 8" key="1">
    <citation type="submission" date="2019-02" db="EMBL/GenBank/DDBJ databases">
        <title>Genomic Encyclopedia of Archaeal and Bacterial Type Strains, Phase II (KMG-II): from individual species to whole genera.</title>
        <authorList>
            <person name="Goeker M."/>
        </authorList>
    </citation>
    <scope>NUCLEOTIDE SEQUENCE [LARGE SCALE GENOMIC DNA]</scope>
    <source>
        <strain evidence="7 8">DSM 18101</strain>
    </source>
</reference>
<feature type="transmembrane region" description="Helical" evidence="6">
    <location>
        <begin position="57"/>
        <end position="78"/>
    </location>
</feature>
<evidence type="ECO:0000256" key="5">
    <source>
        <dbReference type="ARBA" id="ARBA00023136"/>
    </source>
</evidence>
<keyword evidence="5 6" id="KW-0472">Membrane</keyword>
<feature type="transmembrane region" description="Helical" evidence="6">
    <location>
        <begin position="130"/>
        <end position="150"/>
    </location>
</feature>
<comment type="subcellular location">
    <subcellularLocation>
        <location evidence="1">Cell membrane</location>
        <topology evidence="1">Multi-pass membrane protein</topology>
    </subcellularLocation>
</comment>
<keyword evidence="2" id="KW-1003">Cell membrane</keyword>
<feature type="transmembrane region" description="Helical" evidence="6">
    <location>
        <begin position="162"/>
        <end position="184"/>
    </location>
</feature>
<proteinExistence type="predicted"/>
<evidence type="ECO:0000313" key="7">
    <source>
        <dbReference type="EMBL" id="RZU42448.1"/>
    </source>
</evidence>
<sequence>MAIAQVRLNLLLGKRVNSKTIARNTAWYGLENLIGFATSLITSIAIARTLGPTKMGYIIYVTWLTGIVSQLGSVGIPITTRKYMAEYLGGGDYTTARFIYFRTLLIQTLLAAVATFGAVIWVFYNAPAEYRIAALLLVLGMLPAMSNFISAQANVASETLSANLPGSLASTATYFILTLLAVVLDWGVNGIAFAMFAMKWVDCLVRLVPTMRRILTWKSGHAHPPADLRARMMSFASQSVMGMLLTLVVWDRSELFLLKHLTPDIRQLSFYSVAFSLAERLLIFPSIFAAASGASMYAQYGRDRSRLPSMTAASARYIALISLPIHIIAVPLAAPVVLVLYGKQYVGALVVATVAPLLCLPKAFSGPIQSLFESVDEQKYFIVTTVIASFIDIAVAWLLIPSYGALGACLGSGAAQFTAVVLMWAIGIRRYDIRLPWGFIFKISAISAFAACSAYLVTSKLAALPALLAGCAIATGVFILLGYIFKILEPEDRDRFKVISDACPPPVAAPINYLLDRFTRGLAPNSTAI</sequence>
<protein>
    <submittedName>
        <fullName evidence="7">O-antigen/teichoic acid export membrane protein</fullName>
    </submittedName>
</protein>
<feature type="transmembrane region" description="Helical" evidence="6">
    <location>
        <begin position="317"/>
        <end position="338"/>
    </location>
</feature>
<feature type="transmembrane region" description="Helical" evidence="6">
    <location>
        <begin position="270"/>
        <end position="297"/>
    </location>
</feature>
<dbReference type="GO" id="GO:0005886">
    <property type="term" value="C:plasma membrane"/>
    <property type="evidence" value="ECO:0007669"/>
    <property type="project" value="UniProtKB-SubCell"/>
</dbReference>
<feature type="transmembrane region" description="Helical" evidence="6">
    <location>
        <begin position="380"/>
        <end position="399"/>
    </location>
</feature>
<dbReference type="EMBL" id="SHKW01000001">
    <property type="protein sequence ID" value="RZU42448.1"/>
    <property type="molecule type" value="Genomic_DNA"/>
</dbReference>
<feature type="transmembrane region" description="Helical" evidence="6">
    <location>
        <begin position="33"/>
        <end position="51"/>
    </location>
</feature>
<comment type="caution">
    <text evidence="7">The sequence shown here is derived from an EMBL/GenBank/DDBJ whole genome shotgun (WGS) entry which is preliminary data.</text>
</comment>
<dbReference type="InterPro" id="IPR050833">
    <property type="entry name" value="Poly_Biosynth_Transport"/>
</dbReference>
<dbReference type="PANTHER" id="PTHR30250:SF11">
    <property type="entry name" value="O-ANTIGEN TRANSPORTER-RELATED"/>
    <property type="match status" value="1"/>
</dbReference>
<dbReference type="Pfam" id="PF13440">
    <property type="entry name" value="Polysacc_synt_3"/>
    <property type="match status" value="1"/>
</dbReference>
<keyword evidence="4 6" id="KW-1133">Transmembrane helix</keyword>
<evidence type="ECO:0000256" key="6">
    <source>
        <dbReference type="SAM" id="Phobius"/>
    </source>
</evidence>
<feature type="transmembrane region" description="Helical" evidence="6">
    <location>
        <begin position="439"/>
        <end position="457"/>
    </location>
</feature>
<dbReference type="PANTHER" id="PTHR30250">
    <property type="entry name" value="PST FAMILY PREDICTED COLANIC ACID TRANSPORTER"/>
    <property type="match status" value="1"/>
</dbReference>
<keyword evidence="3 6" id="KW-0812">Transmembrane</keyword>
<accession>A0A4Q7YXI7</accession>
<dbReference type="Proteomes" id="UP000292958">
    <property type="component" value="Unassembled WGS sequence"/>
</dbReference>
<dbReference type="OrthoDB" id="103403at2"/>
<name>A0A4Q7YXI7_9BACT</name>
<gene>
    <name evidence="7" type="ORF">BDD14_4033</name>
</gene>
<feature type="transmembrane region" description="Helical" evidence="6">
    <location>
        <begin position="405"/>
        <end position="427"/>
    </location>
</feature>
<evidence type="ECO:0000256" key="3">
    <source>
        <dbReference type="ARBA" id="ARBA00022692"/>
    </source>
</evidence>
<evidence type="ECO:0000256" key="1">
    <source>
        <dbReference type="ARBA" id="ARBA00004651"/>
    </source>
</evidence>
<organism evidence="7 8">
    <name type="scientific">Edaphobacter modestus</name>
    <dbReference type="NCBI Taxonomy" id="388466"/>
    <lineage>
        <taxon>Bacteria</taxon>
        <taxon>Pseudomonadati</taxon>
        <taxon>Acidobacteriota</taxon>
        <taxon>Terriglobia</taxon>
        <taxon>Terriglobales</taxon>
        <taxon>Acidobacteriaceae</taxon>
        <taxon>Edaphobacter</taxon>
    </lineage>
</organism>
<feature type="transmembrane region" description="Helical" evidence="6">
    <location>
        <begin position="190"/>
        <end position="209"/>
    </location>
</feature>
<evidence type="ECO:0000256" key="4">
    <source>
        <dbReference type="ARBA" id="ARBA00022989"/>
    </source>
</evidence>
<evidence type="ECO:0000256" key="2">
    <source>
        <dbReference type="ARBA" id="ARBA00022475"/>
    </source>
</evidence>
<evidence type="ECO:0000313" key="8">
    <source>
        <dbReference type="Proteomes" id="UP000292958"/>
    </source>
</evidence>